<feature type="compositionally biased region" description="Acidic residues" evidence="1">
    <location>
        <begin position="63"/>
        <end position="74"/>
    </location>
</feature>
<accession>A0A1J9S8Q2</accession>
<dbReference type="EMBL" id="MNUE01000012">
    <property type="protein sequence ID" value="OJD36292.1"/>
    <property type="molecule type" value="Genomic_DNA"/>
</dbReference>
<dbReference type="GeneID" id="31010913"/>
<reference evidence="3 4" key="1">
    <citation type="submission" date="2016-10" db="EMBL/GenBank/DDBJ databases">
        <title>Proteomics and genomics reveal pathogen-plant mechanisms compatible with a hemibiotrophic lifestyle of Diplodia corticola.</title>
        <authorList>
            <person name="Fernandes I."/>
            <person name="De Jonge R."/>
            <person name="Van De Peer Y."/>
            <person name="Devreese B."/>
            <person name="Alves A."/>
            <person name="Esteves A.C."/>
        </authorList>
    </citation>
    <scope>NUCLEOTIDE SEQUENCE [LARGE SCALE GENOMIC DNA]</scope>
    <source>
        <strain evidence="3 4">CBS 112549</strain>
    </source>
</reference>
<organism evidence="3 4">
    <name type="scientific">Diplodia corticola</name>
    <dbReference type="NCBI Taxonomy" id="236234"/>
    <lineage>
        <taxon>Eukaryota</taxon>
        <taxon>Fungi</taxon>
        <taxon>Dikarya</taxon>
        <taxon>Ascomycota</taxon>
        <taxon>Pezizomycotina</taxon>
        <taxon>Dothideomycetes</taxon>
        <taxon>Dothideomycetes incertae sedis</taxon>
        <taxon>Botryosphaeriales</taxon>
        <taxon>Botryosphaeriaceae</taxon>
        <taxon>Diplodia</taxon>
    </lineage>
</organism>
<evidence type="ECO:0000313" key="3">
    <source>
        <dbReference type="EMBL" id="OJD36292.1"/>
    </source>
</evidence>
<evidence type="ECO:0000259" key="2">
    <source>
        <dbReference type="Pfam" id="PF13577"/>
    </source>
</evidence>
<feature type="region of interest" description="Disordered" evidence="1">
    <location>
        <begin position="1"/>
        <end position="74"/>
    </location>
</feature>
<keyword evidence="4" id="KW-1185">Reference proteome</keyword>
<dbReference type="OrthoDB" id="3912254at2759"/>
<gene>
    <name evidence="3" type="ORF">BKCO1_12000159</name>
</gene>
<comment type="caution">
    <text evidence="3">The sequence shown here is derived from an EMBL/GenBank/DDBJ whole genome shotgun (WGS) entry which is preliminary data.</text>
</comment>
<dbReference type="Gene3D" id="3.10.450.50">
    <property type="match status" value="1"/>
</dbReference>
<protein>
    <recommendedName>
        <fullName evidence="2">SnoaL-like domain-containing protein</fullName>
    </recommendedName>
</protein>
<feature type="compositionally biased region" description="Pro residues" evidence="1">
    <location>
        <begin position="43"/>
        <end position="52"/>
    </location>
</feature>
<dbReference type="AlphaFoldDB" id="A0A1J9S8Q2"/>
<evidence type="ECO:0000256" key="1">
    <source>
        <dbReference type="SAM" id="MobiDB-lite"/>
    </source>
</evidence>
<feature type="region of interest" description="Disordered" evidence="1">
    <location>
        <begin position="172"/>
        <end position="196"/>
    </location>
</feature>
<sequence length="256" mass="28919">MVPPAAADSRSALPSPSASIDQHQHQHQHHQPESRNRKRPHPPTDYHPPSPSQTPATVKEYPDADADADADADETAAAERTAKAHLAALLRGYCTYASAHQWRTWSEIFAEDAVLTFEYFGQLRGRREIFCGVAGMSHFWYDSTFFSDVHLDLDPRRPDQRATGTANLWYRRPKMSPNAPETPLSPVPVEDDQDEDTTADCDYCGPYEFEFVKAGREWKIKTMSLKVLSDHREDVDRFCTRCDCIPLSTCGTPCHI</sequence>
<dbReference type="RefSeq" id="XP_020132552.1">
    <property type="nucleotide sequence ID" value="XM_020270654.1"/>
</dbReference>
<dbReference type="Proteomes" id="UP000183809">
    <property type="component" value="Unassembled WGS sequence"/>
</dbReference>
<proteinExistence type="predicted"/>
<dbReference type="InterPro" id="IPR032710">
    <property type="entry name" value="NTF2-like_dom_sf"/>
</dbReference>
<dbReference type="STRING" id="236234.A0A1J9S8Q2"/>
<evidence type="ECO:0000313" key="4">
    <source>
        <dbReference type="Proteomes" id="UP000183809"/>
    </source>
</evidence>
<feature type="compositionally biased region" description="Polar residues" evidence="1">
    <location>
        <begin position="12"/>
        <end position="21"/>
    </location>
</feature>
<feature type="domain" description="SnoaL-like" evidence="2">
    <location>
        <begin position="81"/>
        <end position="223"/>
    </location>
</feature>
<dbReference type="SUPFAM" id="SSF54427">
    <property type="entry name" value="NTF2-like"/>
    <property type="match status" value="1"/>
</dbReference>
<name>A0A1J9S8Q2_9PEZI</name>
<dbReference type="Pfam" id="PF13577">
    <property type="entry name" value="SnoaL_4"/>
    <property type="match status" value="1"/>
</dbReference>
<dbReference type="InterPro" id="IPR037401">
    <property type="entry name" value="SnoaL-like"/>
</dbReference>